<keyword evidence="7" id="KW-0511">Multifunctional enzyme</keyword>
<dbReference type="SMART" id="SM00829">
    <property type="entry name" value="PKS_ER"/>
    <property type="match status" value="1"/>
</dbReference>
<evidence type="ECO:0000256" key="9">
    <source>
        <dbReference type="PROSITE-ProRule" id="PRU01363"/>
    </source>
</evidence>
<dbReference type="SUPFAM" id="SSF47336">
    <property type="entry name" value="ACP-like"/>
    <property type="match status" value="2"/>
</dbReference>
<keyword evidence="5 14" id="KW-0808">Transferase</keyword>
<dbReference type="Pfam" id="PF21089">
    <property type="entry name" value="PKS_DH_N"/>
    <property type="match status" value="2"/>
</dbReference>
<dbReference type="Pfam" id="PF08990">
    <property type="entry name" value="Docking"/>
    <property type="match status" value="1"/>
</dbReference>
<dbReference type="InterPro" id="IPR049900">
    <property type="entry name" value="PKS_mFAS_DH"/>
</dbReference>
<dbReference type="Gene3D" id="3.10.129.110">
    <property type="entry name" value="Polyketide synthase dehydratase"/>
    <property type="match status" value="2"/>
</dbReference>
<feature type="region of interest" description="C-terminal hotdog fold" evidence="9">
    <location>
        <begin position="2830"/>
        <end position="2987"/>
    </location>
</feature>
<dbReference type="PROSITE" id="PS50075">
    <property type="entry name" value="CARRIER"/>
    <property type="match status" value="2"/>
</dbReference>
<dbReference type="Gene3D" id="3.40.50.11460">
    <property type="match status" value="1"/>
</dbReference>
<dbReference type="SMART" id="SM00825">
    <property type="entry name" value="PKS_KS"/>
    <property type="match status" value="2"/>
</dbReference>
<dbReference type="GO" id="GO:0004315">
    <property type="term" value="F:3-oxoacyl-[acyl-carrier-protein] synthase activity"/>
    <property type="evidence" value="ECO:0007669"/>
    <property type="project" value="InterPro"/>
</dbReference>
<dbReference type="InterPro" id="IPR020806">
    <property type="entry name" value="PKS_PP-bd"/>
</dbReference>
<dbReference type="InterPro" id="IPR014031">
    <property type="entry name" value="Ketoacyl_synth_C"/>
</dbReference>
<dbReference type="SMART" id="SM00823">
    <property type="entry name" value="PKS_PP"/>
    <property type="match status" value="2"/>
</dbReference>
<dbReference type="SMART" id="SM00827">
    <property type="entry name" value="PKS_AT"/>
    <property type="match status" value="2"/>
</dbReference>
<dbReference type="PROSITE" id="PS00606">
    <property type="entry name" value="KS3_1"/>
    <property type="match status" value="2"/>
</dbReference>
<dbReference type="OrthoDB" id="4537517at2"/>
<dbReference type="Pfam" id="PF00698">
    <property type="entry name" value="Acyl_transf_1"/>
    <property type="match status" value="2"/>
</dbReference>
<keyword evidence="4" id="KW-0597">Phosphoprotein</keyword>
<dbReference type="Pfam" id="PF08659">
    <property type="entry name" value="KR"/>
    <property type="match status" value="2"/>
</dbReference>
<evidence type="ECO:0000259" key="13">
    <source>
        <dbReference type="PROSITE" id="PS52019"/>
    </source>
</evidence>
<dbReference type="PANTHER" id="PTHR43775:SF51">
    <property type="entry name" value="INACTIVE PHENOLPHTHIOCEROL SYNTHESIS POLYKETIDE SYNTHASE TYPE I PKS1-RELATED"/>
    <property type="match status" value="1"/>
</dbReference>
<evidence type="ECO:0000256" key="2">
    <source>
        <dbReference type="ARBA" id="ARBA00004792"/>
    </source>
</evidence>
<dbReference type="SUPFAM" id="SSF53901">
    <property type="entry name" value="Thiolase-like"/>
    <property type="match status" value="2"/>
</dbReference>
<dbReference type="InterPro" id="IPR016039">
    <property type="entry name" value="Thiolase-like"/>
</dbReference>
<dbReference type="GO" id="GO:0016491">
    <property type="term" value="F:oxidoreductase activity"/>
    <property type="evidence" value="ECO:0007669"/>
    <property type="project" value="InterPro"/>
</dbReference>
<feature type="active site" description="Proton acceptor; for dehydratase activity" evidence="9">
    <location>
        <position position="2720"/>
    </location>
</feature>
<feature type="domain" description="PKS/mFAS DH" evidence="13">
    <location>
        <begin position="2688"/>
        <end position="2987"/>
    </location>
</feature>
<dbReference type="STRING" id="633440.SAMN05421869_1226"/>
<evidence type="ECO:0000256" key="10">
    <source>
        <dbReference type="SAM" id="MobiDB-lite"/>
    </source>
</evidence>
<evidence type="ECO:0000256" key="6">
    <source>
        <dbReference type="ARBA" id="ARBA00023194"/>
    </source>
</evidence>
<dbReference type="SUPFAM" id="SSF52151">
    <property type="entry name" value="FabD/lysophospholipase-like"/>
    <property type="match status" value="2"/>
</dbReference>
<keyword evidence="15" id="KW-1185">Reference proteome</keyword>
<dbReference type="InterPro" id="IPR011032">
    <property type="entry name" value="GroES-like_sf"/>
</dbReference>
<dbReference type="Pfam" id="PF00109">
    <property type="entry name" value="ketoacyl-synt"/>
    <property type="match status" value="2"/>
</dbReference>
<feature type="region of interest" description="C-terminal hotdog fold" evidence="9">
    <location>
        <begin position="1090"/>
        <end position="1233"/>
    </location>
</feature>
<dbReference type="Pfam" id="PF14765">
    <property type="entry name" value="PS-DH"/>
    <property type="match status" value="2"/>
</dbReference>
<dbReference type="InterPro" id="IPR014030">
    <property type="entry name" value="Ketoacyl_synth_N"/>
</dbReference>
<reference evidence="14 15" key="1">
    <citation type="submission" date="2016-10" db="EMBL/GenBank/DDBJ databases">
        <authorList>
            <person name="de Groot N.N."/>
        </authorList>
    </citation>
    <scope>NUCLEOTIDE SEQUENCE [LARGE SCALE GENOMIC DNA]</scope>
    <source>
        <strain evidence="14 15">CGMCC 4.6533</strain>
    </source>
</reference>
<dbReference type="Gene3D" id="1.10.1200.10">
    <property type="entry name" value="ACP-like"/>
    <property type="match status" value="2"/>
</dbReference>
<dbReference type="InterPro" id="IPR014043">
    <property type="entry name" value="Acyl_transferase_dom"/>
</dbReference>
<keyword evidence="8" id="KW-0012">Acyltransferase</keyword>
<dbReference type="InterPro" id="IPR018201">
    <property type="entry name" value="Ketoacyl_synth_AS"/>
</dbReference>
<name>A0A1G9H836_9ACTN</name>
<dbReference type="Pfam" id="PF22953">
    <property type="entry name" value="SpnB_Rossmann"/>
    <property type="match status" value="2"/>
</dbReference>
<dbReference type="Gene3D" id="3.40.50.720">
    <property type="entry name" value="NAD(P)-binding Rossmann-like Domain"/>
    <property type="match status" value="2"/>
</dbReference>
<dbReference type="EMBL" id="FNDJ01000022">
    <property type="protein sequence ID" value="SDL08583.1"/>
    <property type="molecule type" value="Genomic_DNA"/>
</dbReference>
<dbReference type="InterPro" id="IPR009081">
    <property type="entry name" value="PP-bd_ACP"/>
</dbReference>
<dbReference type="InterPro" id="IPR057326">
    <property type="entry name" value="KR_dom"/>
</dbReference>
<dbReference type="CDD" id="cd00833">
    <property type="entry name" value="PKS"/>
    <property type="match status" value="2"/>
</dbReference>
<evidence type="ECO:0000256" key="7">
    <source>
        <dbReference type="ARBA" id="ARBA00023268"/>
    </source>
</evidence>
<dbReference type="InterPro" id="IPR036736">
    <property type="entry name" value="ACP-like_sf"/>
</dbReference>
<feature type="domain" description="Ketosynthase family 3 (KS3)" evidence="12">
    <location>
        <begin position="1795"/>
        <end position="2206"/>
    </location>
</feature>
<dbReference type="PROSITE" id="PS01162">
    <property type="entry name" value="QOR_ZETA_CRYSTAL"/>
    <property type="match status" value="1"/>
</dbReference>
<dbReference type="SMART" id="SM01294">
    <property type="entry name" value="PKS_PP_betabranch"/>
    <property type="match status" value="2"/>
</dbReference>
<dbReference type="CDD" id="cd05195">
    <property type="entry name" value="enoyl_red"/>
    <property type="match status" value="1"/>
</dbReference>
<dbReference type="InterPro" id="IPR049552">
    <property type="entry name" value="PKS_DH_N"/>
</dbReference>
<dbReference type="FunFam" id="3.40.50.720:FF:000209">
    <property type="entry name" value="Polyketide synthase Pks12"/>
    <property type="match status" value="1"/>
</dbReference>
<dbReference type="CDD" id="cd08956">
    <property type="entry name" value="KR_3_FAS_SDR_x"/>
    <property type="match status" value="2"/>
</dbReference>
<dbReference type="PROSITE" id="PS00012">
    <property type="entry name" value="PHOSPHOPANTETHEINE"/>
    <property type="match status" value="2"/>
</dbReference>
<gene>
    <name evidence="14" type="ORF">SAMN05421869_1226</name>
</gene>
<feature type="domain" description="Carrier" evidence="11">
    <location>
        <begin position="1699"/>
        <end position="1777"/>
    </location>
</feature>
<feature type="region of interest" description="N-terminal hotdog fold" evidence="9">
    <location>
        <begin position="954"/>
        <end position="1079"/>
    </location>
</feature>
<dbReference type="PROSITE" id="PS52019">
    <property type="entry name" value="PKS_MFAS_DH"/>
    <property type="match status" value="2"/>
</dbReference>
<organism evidence="14 15">
    <name type="scientific">Nonomuraea jiangxiensis</name>
    <dbReference type="NCBI Taxonomy" id="633440"/>
    <lineage>
        <taxon>Bacteria</taxon>
        <taxon>Bacillati</taxon>
        <taxon>Actinomycetota</taxon>
        <taxon>Actinomycetes</taxon>
        <taxon>Streptosporangiales</taxon>
        <taxon>Streptosporangiaceae</taxon>
        <taxon>Nonomuraea</taxon>
    </lineage>
</organism>
<dbReference type="GO" id="GO:0033068">
    <property type="term" value="P:macrolide biosynthetic process"/>
    <property type="evidence" value="ECO:0007669"/>
    <property type="project" value="UniProtKB-ARBA"/>
</dbReference>
<dbReference type="SUPFAM" id="SSF55048">
    <property type="entry name" value="Probable ACP-binding domain of malonyl-CoA ACP transacylase"/>
    <property type="match status" value="2"/>
</dbReference>
<dbReference type="Pfam" id="PF02801">
    <property type="entry name" value="Ketoacyl-synt_C"/>
    <property type="match status" value="2"/>
</dbReference>
<dbReference type="InterPro" id="IPR016036">
    <property type="entry name" value="Malonyl_transacylase_ACP-bd"/>
</dbReference>
<dbReference type="Proteomes" id="UP000199202">
    <property type="component" value="Unassembled WGS sequence"/>
</dbReference>
<evidence type="ECO:0000313" key="15">
    <source>
        <dbReference type="Proteomes" id="UP000199202"/>
    </source>
</evidence>
<dbReference type="InterPro" id="IPR020841">
    <property type="entry name" value="PKS_Beta-ketoAc_synthase_dom"/>
</dbReference>
<dbReference type="InterPro" id="IPR001227">
    <property type="entry name" value="Ac_transferase_dom_sf"/>
</dbReference>
<dbReference type="FunFam" id="3.40.366.10:FF:000002">
    <property type="entry name" value="Probable polyketide synthase 2"/>
    <property type="match status" value="1"/>
</dbReference>
<feature type="active site" description="Proton donor; for dehydratase activity" evidence="9">
    <location>
        <position position="2891"/>
    </location>
</feature>
<dbReference type="InterPro" id="IPR016035">
    <property type="entry name" value="Acyl_Trfase/lysoPLipase"/>
</dbReference>
<dbReference type="PROSITE" id="PS52004">
    <property type="entry name" value="KS3_2"/>
    <property type="match status" value="2"/>
</dbReference>
<dbReference type="InterPro" id="IPR020843">
    <property type="entry name" value="ER"/>
</dbReference>
<dbReference type="PANTHER" id="PTHR43775">
    <property type="entry name" value="FATTY ACID SYNTHASE"/>
    <property type="match status" value="1"/>
</dbReference>
<keyword evidence="6" id="KW-0045">Antibiotic biosynthesis</keyword>
<feature type="domain" description="Carrier" evidence="11">
    <location>
        <begin position="3824"/>
        <end position="3899"/>
    </location>
</feature>
<dbReference type="Pfam" id="PF13602">
    <property type="entry name" value="ADH_zinc_N_2"/>
    <property type="match status" value="1"/>
</dbReference>
<evidence type="ECO:0000256" key="5">
    <source>
        <dbReference type="ARBA" id="ARBA00022679"/>
    </source>
</evidence>
<proteinExistence type="predicted"/>
<comment type="cofactor">
    <cofactor evidence="1">
        <name>pantetheine 4'-phosphate</name>
        <dbReference type="ChEBI" id="CHEBI:47942"/>
    </cofactor>
</comment>
<dbReference type="InterPro" id="IPR013968">
    <property type="entry name" value="PKS_KR"/>
</dbReference>
<feature type="domain" description="Ketosynthase family 3 (KS3)" evidence="12">
    <location>
        <begin position="42"/>
        <end position="466"/>
    </location>
</feature>
<dbReference type="Gene3D" id="3.40.47.10">
    <property type="match status" value="2"/>
</dbReference>
<feature type="active site" description="Proton donor; for dehydratase activity" evidence="9">
    <location>
        <position position="1149"/>
    </location>
</feature>
<dbReference type="InterPro" id="IPR042104">
    <property type="entry name" value="PKS_dehydratase_sf"/>
</dbReference>
<dbReference type="SMART" id="SM00822">
    <property type="entry name" value="PKS_KR"/>
    <property type="match status" value="2"/>
</dbReference>
<dbReference type="SUPFAM" id="SSF50129">
    <property type="entry name" value="GroES-like"/>
    <property type="match status" value="1"/>
</dbReference>
<evidence type="ECO:0000259" key="12">
    <source>
        <dbReference type="PROSITE" id="PS52004"/>
    </source>
</evidence>
<dbReference type="GO" id="GO:0008270">
    <property type="term" value="F:zinc ion binding"/>
    <property type="evidence" value="ECO:0007669"/>
    <property type="project" value="InterPro"/>
</dbReference>
<accession>A0A1G9H836</accession>
<dbReference type="InterPro" id="IPR036291">
    <property type="entry name" value="NAD(P)-bd_dom_sf"/>
</dbReference>
<evidence type="ECO:0000259" key="11">
    <source>
        <dbReference type="PROSITE" id="PS50075"/>
    </source>
</evidence>
<dbReference type="RefSeq" id="WP_090943099.1">
    <property type="nucleotide sequence ID" value="NZ_FNDJ01000022.1"/>
</dbReference>
<dbReference type="InterPro" id="IPR002364">
    <property type="entry name" value="Quin_OxRdtase/zeta-crystal_CS"/>
</dbReference>
<dbReference type="GO" id="GO:0006633">
    <property type="term" value="P:fatty acid biosynthetic process"/>
    <property type="evidence" value="ECO:0007669"/>
    <property type="project" value="InterPro"/>
</dbReference>
<dbReference type="InterPro" id="IPR032821">
    <property type="entry name" value="PKS_assoc"/>
</dbReference>
<dbReference type="GO" id="GO:0004312">
    <property type="term" value="F:fatty acid synthase activity"/>
    <property type="evidence" value="ECO:0007669"/>
    <property type="project" value="TreeGrafter"/>
</dbReference>
<feature type="region of interest" description="Disordered" evidence="10">
    <location>
        <begin position="469"/>
        <end position="488"/>
    </location>
</feature>
<dbReference type="InterPro" id="IPR055123">
    <property type="entry name" value="SpnB-like_Rossmann"/>
</dbReference>
<dbReference type="Gene3D" id="3.30.70.3290">
    <property type="match status" value="2"/>
</dbReference>
<dbReference type="SUPFAM" id="SSF51735">
    <property type="entry name" value="NAD(P)-binding Rossmann-fold domains"/>
    <property type="match status" value="5"/>
</dbReference>
<dbReference type="SMART" id="SM00826">
    <property type="entry name" value="PKS_DH"/>
    <property type="match status" value="2"/>
</dbReference>
<dbReference type="Pfam" id="PF00550">
    <property type="entry name" value="PP-binding"/>
    <property type="match status" value="2"/>
</dbReference>
<dbReference type="Pfam" id="PF16197">
    <property type="entry name" value="KAsynt_C_assoc"/>
    <property type="match status" value="2"/>
</dbReference>
<dbReference type="FunFam" id="1.10.1200.10:FF:000007">
    <property type="entry name" value="Probable polyketide synthase pks17"/>
    <property type="match status" value="2"/>
</dbReference>
<dbReference type="InterPro" id="IPR006162">
    <property type="entry name" value="Ppantetheine_attach_site"/>
</dbReference>
<dbReference type="InterPro" id="IPR015083">
    <property type="entry name" value="NorB/c/GfsB-D-like_docking"/>
</dbReference>
<feature type="domain" description="PKS/mFAS DH" evidence="13">
    <location>
        <begin position="954"/>
        <end position="1233"/>
    </location>
</feature>
<evidence type="ECO:0000256" key="1">
    <source>
        <dbReference type="ARBA" id="ARBA00001957"/>
    </source>
</evidence>
<dbReference type="GO" id="GO:0031177">
    <property type="term" value="F:phosphopantetheine binding"/>
    <property type="evidence" value="ECO:0007669"/>
    <property type="project" value="InterPro"/>
</dbReference>
<feature type="region of interest" description="N-terminal hotdog fold" evidence="9">
    <location>
        <begin position="2688"/>
        <end position="2817"/>
    </location>
</feature>
<dbReference type="InterPro" id="IPR020807">
    <property type="entry name" value="PKS_DH"/>
</dbReference>
<evidence type="ECO:0000256" key="8">
    <source>
        <dbReference type="ARBA" id="ARBA00023315"/>
    </source>
</evidence>
<evidence type="ECO:0000256" key="4">
    <source>
        <dbReference type="ARBA" id="ARBA00022553"/>
    </source>
</evidence>
<dbReference type="InterPro" id="IPR050091">
    <property type="entry name" value="PKS_NRPS_Biosynth_Enz"/>
</dbReference>
<feature type="active site" description="Proton acceptor; for dehydratase activity" evidence="9">
    <location>
        <position position="985"/>
    </location>
</feature>
<evidence type="ECO:0000313" key="14">
    <source>
        <dbReference type="EMBL" id="SDL08583.1"/>
    </source>
</evidence>
<sequence length="3992" mass="416031">MDNEEKLVNYLKRATADLRESRRRLRVAEDRLRELGVGPDGGAPIAIVGMACRYPGGVTAPEDLWRLLTDEVDAVTPMPADRGWDIEAIYDPERGKPGKTYTREGGFLRDVADFEPEFFGIGPNEATAMDPQQRLLLETTWEAVERAGIDPTSLRGSRTGVFVGVMYGDYGSRSDRVPRGVQGFIAHGSHRSVASGRISYLYGFEGPAVTVDTACSSSLVALHLAAQALRGGECELALAGGATVLSTTELFVDSGRQGVLSPDGRCKSFAAAADGVGWGEGVGLLLLERLSDAQRNGHPVLAVIRGSAVNQDGASSGLTAPNGPSQERVIGAALAAAGLSRSDVDVVEGHGSGTALGDPIEAQALLAAYGQGRDRPLWLGSVKSNIGHAQAASGAAGVIKMVLAMRHQTLPKTLHVDAPSGEVDWSVGAVELLTESRPWTRNGHPRRAGVSAFGVSGTNAHIILEEAPDEAVPAESSPPDRTAAPPAASPVMPVVVSAKSEAALRAQADRLAGFLAERGTDAEMADVAWALTRRAALAHRAALVAGDRDGLLAALRGLAAGEPPPGVTVEAARTGRLGLVFSGQGAQRLGMGRGLYERFGVFAQAFDEAAELLTAELAGVSGGSPGVGLREVLTSQADKTADALNQTVFAQAGLFAVETALFRLLESFGVRPDYVAGHSLGEISAAHVAGVLDLADACRLVAARGRLMQALPAGGAMAAIGCGEEVLAAVLAGYDRVAVAAVNAPGAVVVSGASEQVAEVVEWARQQGHRTRPLRVSHAFHSPLMEPMLAEFGEVVAGLTLRRPALPLVSNVSGDLAGEEITRPEYWVEHVRRPVRFADGVDVMRRRGVTRFLEVGPDAQLAPMVEEILADGGHAGLVVPLLRRDRDEAAHFGAALGSAWAGGVTVDWAAWFADRETPPRPVGLPTYPFRRRRFWLEAHRAGDVSAVGQAPVEHPLLAAAVTHPDGAVTLTGQLSPRTQSWLADHTMNGTVIFPGTGFVELAIRAGDEVDCGRLDELVLETPLVIPAAGGREGDTGVAVQVAVGAPDDRGRRAVEIHSTTGEGWIRHAQGTLAPATADGVGLTAWPPPDARPVDVDGLDDRLAERGYEYGPAFRAVRAAWRRGDEFYAEVALPEGVDSTGYGAHPALLDAALRVGLLPEVDGETTEHGRPVVPFAWRGVELHATGAAAARVRLRPDDTAGAGAVRLDLADATGRPLATVTSLESRPLAADLPVGGGATHPLYEVEWRPLAAPDNGAAEGPAARDAIAAAEVHVAAWDDIAAQDDTAPATSPPELVRHGVAATLERLRRWLAGEPSAEDTLVIATRGAVAIGDAAPDVAQAAVWGLVRAAREESQGRIVLVDLDPELDPDRAVIDEAAAAALRAGEPEAAVRAGGLWVPRLTRLDAGGPAVRRAENDADVAWPAEGTTLITGGTGGLGALLARHLVTEHGVRHLVLTSRRGLDAPGAAELRDELTGLGAEVTVAACDVADRAALAALLDEVPPQRPLTAVVHAAGVLADGTIPALDEERVARVLRPKVDGAWHLHELTRDRDLRAFVLFSSTTGLMDSAGQGNYAAANAALDALAVRRAAAGLPAISVAWGAWEAEGGMAGRLDGRQAARLAASGMRALTAAEGLAMFDAALAAGHPAPVACRLDLAALRGRDTEPPAVLRALAGRRSARAAAAGPGSLTDRLDRLSPAERRELLLGVVRAEAAGVLGYGAAESVPVDRAFQELGFDSLSGVELRNRLGRRVGVSLPATLVFDHPTVTALAAFLADRSGAKPAPAPATLTAPPVTTDPIAIVGLACRYPGGVDSPEDLWRLLTEGGDAVGEFPADRGWDLGSLFHPEPGHEGTSYAREAAFLYGAADFDPDFFGISPREAAEMDPQERQFLEVSWNALERAGIDPTSLRETSAGVFAGVMYHDYVPAGAGGATVSGRVSYTLGLRGPALSVDTACSSSLVALHLAADALRRGECDLALAGGVTVMATPGAFVEFSRQRGLAADGRCKAFAEAADGVGWGEGVGVLVVERLSDARRRGHRVLAVLRGSAVNQDGASNGLTAPNGPSQERVIAQALASAGIGPAQVDVVEGHGTGTALGDPIEAQALLAAYGQDRPSPLWLGSVKSNLGHTQAAAGVAGVIKMILAMRHGLLPRTLHVDAPSSKVDWSGGAVELLTEPQPWPQDADRPRRAGVSSFGISGTNAHVILEEPPVEEPAAVGDGTVAPSAEIVAGEDTAALPVLPLLVSAKSEAALRVQADRLAGLMTEHDEADLLDVAVELTRRAGLPRRAAVLGETRDAAVAGLRALAAGERAAELVRGLVHDGADQPVFVFPGQGGQWPGMAIELLDSSPAFAAALERCAAEIEPLVDWRVREALRDARMLDRVDVVQPVLWAVMVALAETWRAAGVEPAAVVGHSQGEIAAACVAGALSLADGARVVVTRARAVAERLSGRNGGMMSVALPAERMTEVLAEYGDAVSVAVVNGPGLVVLAGDAEALDALEARLRAEGTRVKRLAVDYASHGAQVEVLREPLLRELAELRPRTARVPFYSTVVAAELDTAGLDAEYWYTNLRRTVRFAETTRALLARGRRVFLEMSPHPMLTPAIEETAAADGVVVAALGTLRRDEGGRFTTALAEAWLRGVPVDWPKVLPTARRRVELPTYPFQHDRYWKPATQGGPAGLSAAGLDSADHPLLAAVLDEPDGDGLVFSGRLSIAGQPWLADHRVADRIVVPGAALVEMALHAADRAGCDMLEELVLERPLVLPDDGATRVRVVVGAAEDGHRQISVYAAPASADTVGAGATPAWTRHATGTLATAADAEPPAPQPTWPPGDARQLDIGDLYETLAAGGYGYGPAFRGLRRAWRRGDEIFAEVALAEPVAGEADRFGIHPALLDAALHTAGLLDGEASGAPRLPFTWRGVRLRTTGATAARVRLRGVVDRPGTDELDGGRNGSAPGTTDRFAIELADAGGTPMASVDAMVVRPVTDGELAHAAAANVLPPRLTWTPLPPVGPPTPLPPVGTPAPLPPVAEPVANGAGSANGAAEPVANGARSANGVAEPRADAAMAHLAAPHREESAGAAIPGLEVFHVPRDGGEDPAAAAHTATRATLAALRGWLSGDRPDGARLAVVVRRAAAVVPGEDADPAHAAATGLVRAAQAEHPDRFVLLDTDEQDLPWAAVRAAIEAGEPELALRAGTVHVPRLVRDADALVPPAGPWRLATTGKGTLSNLALMPAPEATRPLAPTEVRLAPRVAGINFHDLVVALDMITEEDDGLIGEAAGVVLEIGSAVTDLRPGDRVTGLVDGGAGTVAISDRRLLVPIPDDWSFTAAAVLPIVNLTAYYGLVDLAGVSPGDRVLVHAGAGGVGMAAIQLARHLGAEVYATASPAKWPVLRALGLDEAHLASSRDLGFREKFLAATGGAGMDVVLNSLAREFVDASLELLPRGGHFLEMGKTDIRRAEEVADTHPGVVYRAYDMVAQSRTEHPAGTPERVQEILAEVLRLYERDVLRPAPVTVWDARRARDAFRHLQQARHVGKLALTVPRELDPDGTVLITGGTGVLAGHVARHLVTRAGARHLLLVTRRGADAPGAAELRDELAELGASTRVESCDVADRDALAALLDGIPAAHPLTGVVHAAGVLDDATIASLTPDRLAAVLRPKADSAWHLHDLTRGNDLALFVMFSSAAGLLGSPGQGNYAAGNAFLDALAQHRRHLGLPGHSLAWGLWAERSAMTAHVGTGDSARLAATGLRELDTETGLRCFDAAVSGDAPVVLAADVDADALSGHPVPPVLRGLVAAPARRRAAADTLATEESLTERLTGLLPAEQRRILLDLVRSHVAAVLGHAGVDAIAAERAFAELGFDSLTAVELRNRLAEAAGLRLPATLVFDHPNPGALVTFLLEELDPEHADPARAVLDELERLEATMAEPLAEAPPGQADVEAVAARLEALARRWREAHRRADGNGAPRDRVRDLAAATDEELFAVLDSELGGPGGTS</sequence>
<dbReference type="Gene3D" id="3.90.180.10">
    <property type="entry name" value="Medium-chain alcohol dehydrogenases, catalytic domain"/>
    <property type="match status" value="1"/>
</dbReference>
<protein>
    <submittedName>
        <fullName evidence="14">Acyl transferase domain-containing protein</fullName>
    </submittedName>
</protein>
<comment type="pathway">
    <text evidence="2">Antibiotic biosynthesis.</text>
</comment>
<keyword evidence="3" id="KW-0596">Phosphopantetheine</keyword>
<dbReference type="InterPro" id="IPR049551">
    <property type="entry name" value="PKS_DH_C"/>
</dbReference>
<dbReference type="Gene3D" id="3.40.366.10">
    <property type="entry name" value="Malonyl-Coenzyme A Acyl Carrier Protein, domain 2"/>
    <property type="match status" value="2"/>
</dbReference>
<evidence type="ECO:0000256" key="3">
    <source>
        <dbReference type="ARBA" id="ARBA00022450"/>
    </source>
</evidence>
<dbReference type="FunFam" id="3.40.47.10:FF:000019">
    <property type="entry name" value="Polyketide synthase type I"/>
    <property type="match status" value="2"/>
</dbReference>